<feature type="region of interest" description="Disordered" evidence="1">
    <location>
        <begin position="737"/>
        <end position="795"/>
    </location>
</feature>
<evidence type="ECO:0000256" key="1">
    <source>
        <dbReference type="SAM" id="MobiDB-lite"/>
    </source>
</evidence>
<feature type="compositionally biased region" description="Acidic residues" evidence="1">
    <location>
        <begin position="504"/>
        <end position="526"/>
    </location>
</feature>
<evidence type="ECO:0000313" key="2">
    <source>
        <dbReference type="EMBL" id="KIK26581.1"/>
    </source>
</evidence>
<dbReference type="OrthoDB" id="27237at2759"/>
<feature type="region of interest" description="Disordered" evidence="1">
    <location>
        <begin position="575"/>
        <end position="632"/>
    </location>
</feature>
<feature type="compositionally biased region" description="Acidic residues" evidence="1">
    <location>
        <begin position="604"/>
        <end position="627"/>
    </location>
</feature>
<keyword evidence="3" id="KW-1185">Reference proteome</keyword>
<feature type="region of interest" description="Disordered" evidence="1">
    <location>
        <begin position="500"/>
        <end position="533"/>
    </location>
</feature>
<dbReference type="HOGENOM" id="CLU_006241_1_0_1"/>
<dbReference type="PANTHER" id="PTHR13060">
    <property type="entry name" value="SGT1 PROTEIN HSGT1 SUPPRESSOR OF GCR2"/>
    <property type="match status" value="1"/>
</dbReference>
<protein>
    <recommendedName>
        <fullName evidence="4">SGT1-domain-containing protein</fullName>
    </recommendedName>
</protein>
<organism evidence="2 3">
    <name type="scientific">Pisolithus microcarpus 441</name>
    <dbReference type="NCBI Taxonomy" id="765257"/>
    <lineage>
        <taxon>Eukaryota</taxon>
        <taxon>Fungi</taxon>
        <taxon>Dikarya</taxon>
        <taxon>Basidiomycota</taxon>
        <taxon>Agaricomycotina</taxon>
        <taxon>Agaricomycetes</taxon>
        <taxon>Agaricomycetidae</taxon>
        <taxon>Boletales</taxon>
        <taxon>Sclerodermatineae</taxon>
        <taxon>Pisolithaceae</taxon>
        <taxon>Pisolithus</taxon>
    </lineage>
</organism>
<gene>
    <name evidence="2" type="ORF">PISMIDRAFT_94771</name>
</gene>
<name>A0A0C9ZBH5_9AGAM</name>
<reference evidence="3" key="2">
    <citation type="submission" date="2015-01" db="EMBL/GenBank/DDBJ databases">
        <title>Evolutionary Origins and Diversification of the Mycorrhizal Mutualists.</title>
        <authorList>
            <consortium name="DOE Joint Genome Institute"/>
            <consortium name="Mycorrhizal Genomics Consortium"/>
            <person name="Kohler A."/>
            <person name="Kuo A."/>
            <person name="Nagy L.G."/>
            <person name="Floudas D."/>
            <person name="Copeland A."/>
            <person name="Barry K.W."/>
            <person name="Cichocki N."/>
            <person name="Veneault-Fourrey C."/>
            <person name="LaButti K."/>
            <person name="Lindquist E.A."/>
            <person name="Lipzen A."/>
            <person name="Lundell T."/>
            <person name="Morin E."/>
            <person name="Murat C."/>
            <person name="Riley R."/>
            <person name="Ohm R."/>
            <person name="Sun H."/>
            <person name="Tunlid A."/>
            <person name="Henrissat B."/>
            <person name="Grigoriev I.V."/>
            <person name="Hibbett D.S."/>
            <person name="Martin F."/>
        </authorList>
    </citation>
    <scope>NUCLEOTIDE SEQUENCE [LARGE SCALE GENOMIC DNA]</scope>
    <source>
        <strain evidence="3">441</strain>
    </source>
</reference>
<dbReference type="AlphaFoldDB" id="A0A0C9ZBH5"/>
<dbReference type="InterPro" id="IPR010770">
    <property type="entry name" value="Ecd"/>
</dbReference>
<feature type="compositionally biased region" description="Basic residues" evidence="1">
    <location>
        <begin position="678"/>
        <end position="688"/>
    </location>
</feature>
<dbReference type="Proteomes" id="UP000054018">
    <property type="component" value="Unassembled WGS sequence"/>
</dbReference>
<feature type="region of interest" description="Disordered" evidence="1">
    <location>
        <begin position="454"/>
        <end position="477"/>
    </location>
</feature>
<dbReference type="Pfam" id="PF07093">
    <property type="entry name" value="SGT1"/>
    <property type="match status" value="1"/>
</dbReference>
<feature type="region of interest" description="Disordered" evidence="1">
    <location>
        <begin position="817"/>
        <end position="837"/>
    </location>
</feature>
<evidence type="ECO:0008006" key="4">
    <source>
        <dbReference type="Google" id="ProtNLM"/>
    </source>
</evidence>
<evidence type="ECO:0000313" key="3">
    <source>
        <dbReference type="Proteomes" id="UP000054018"/>
    </source>
</evidence>
<feature type="compositionally biased region" description="Polar residues" evidence="1">
    <location>
        <begin position="463"/>
        <end position="474"/>
    </location>
</feature>
<accession>A0A0C9ZBH5</accession>
<proteinExistence type="predicted"/>
<dbReference type="PANTHER" id="PTHR13060:SF0">
    <property type="entry name" value="PROTEIN ECDYSONELESS HOMOLOG"/>
    <property type="match status" value="1"/>
</dbReference>
<dbReference type="EMBL" id="KN833701">
    <property type="protein sequence ID" value="KIK26581.1"/>
    <property type="molecule type" value="Genomic_DNA"/>
</dbReference>
<reference evidence="2 3" key="1">
    <citation type="submission" date="2014-04" db="EMBL/GenBank/DDBJ databases">
        <authorList>
            <consortium name="DOE Joint Genome Institute"/>
            <person name="Kuo A."/>
            <person name="Kohler A."/>
            <person name="Costa M.D."/>
            <person name="Nagy L.G."/>
            <person name="Floudas D."/>
            <person name="Copeland A."/>
            <person name="Barry K.W."/>
            <person name="Cichocki N."/>
            <person name="Veneault-Fourrey C."/>
            <person name="LaButti K."/>
            <person name="Lindquist E.A."/>
            <person name="Lipzen A."/>
            <person name="Lundell T."/>
            <person name="Morin E."/>
            <person name="Murat C."/>
            <person name="Sun H."/>
            <person name="Tunlid A."/>
            <person name="Henrissat B."/>
            <person name="Grigoriev I.V."/>
            <person name="Hibbett D.S."/>
            <person name="Martin F."/>
            <person name="Nordberg H.P."/>
            <person name="Cantor M.N."/>
            <person name="Hua S.X."/>
        </authorList>
    </citation>
    <scope>NUCLEOTIDE SEQUENCE [LARGE SCALE GENOMIC DNA]</scope>
    <source>
        <strain evidence="2 3">441</strain>
    </source>
</reference>
<dbReference type="STRING" id="765257.A0A0C9ZBH5"/>
<sequence>MDIFNRLPSVSEDTLYYTVYLPVAIQDKVSATSLAACIHDFTSSLLPTFLWHRDSFQLKVIPDSGSGRKEEKFAFEGRMRIGDCVDDEWCVVWVLREISSRWDVVVSVNDSDGEFLLIEAADFLPSWVNPSNALNRVWLYSGRLHLIPSSHVSASNKPRRHPAAMQQNEYGTTLEEDNEDTIAVDDAVRLVRDASIHTLAPKGVEDAIWKRISGYPGAAARHVHTTKAYLPVDVARALSVDPSLVQKAAETFYTRDAIQLRAAHRMTRFPPRPNVLRNVRMTRTAYAQLTGQKFYPPRIFGQFEEPEGTDAWRWRDIGMKLACGFEMLYQESKSRLNITTEQTASSSEAKKDVLHRTPEYISFISKLVSYGYFRDELEGSQLWRELEDKASDVYVEALRTSELSRPSFTTQFNLALSRASEAIPDDVGPEDSDEWLNVDNSSFDAMLTQSVTNGEPDVMDIDSNGQEGNRLAQQESERLHDLASKVEQFVQGQGDLEGARFEDEASSDGDDSDSDQQTVDTDEEAPEGLTGDKVARQEAMAKLVPPLPAAEYGQMPASFNSQRVAKTTIENETVEISTESTKTEAILTRPIRPPLLPRDKYEGVDSDDESSSSDPLAGDEDEYESEEDRPQVVGEVEIDMTEEQDEFIEFSRQTLGISDDMWNDILQERSRRGAFVPKHPKFDKKHRQVQQTEREIQSTTSSEAVLPKPVSGARPNANPNLDSFEAVMEAMDSELKRLHQPEAAATRVSPIPTADKGKGKGPVSPPGASLDIEAAMDAELQAALEKGDSEDEDETPLDYNLIKNFLESFKSQAGLSGPVSNLAGRLMPGWTMPRDDA</sequence>
<dbReference type="GO" id="GO:0005634">
    <property type="term" value="C:nucleus"/>
    <property type="evidence" value="ECO:0007669"/>
    <property type="project" value="TreeGrafter"/>
</dbReference>
<feature type="region of interest" description="Disordered" evidence="1">
    <location>
        <begin position="672"/>
        <end position="720"/>
    </location>
</feature>